<evidence type="ECO:0000256" key="12">
    <source>
        <dbReference type="ARBA" id="ARBA00022915"/>
    </source>
</evidence>
<dbReference type="InterPro" id="IPR001048">
    <property type="entry name" value="Asp/Glu/Uridylate_kinase"/>
</dbReference>
<dbReference type="NCBIfam" id="TIGR00657">
    <property type="entry name" value="asp_kinases"/>
    <property type="match status" value="1"/>
</dbReference>
<dbReference type="GO" id="GO:0004072">
    <property type="term" value="F:aspartate kinase activity"/>
    <property type="evidence" value="ECO:0007669"/>
    <property type="project" value="UniProtKB-EC"/>
</dbReference>
<evidence type="ECO:0000256" key="15">
    <source>
        <dbReference type="ARBA" id="ARBA00063835"/>
    </source>
</evidence>
<dbReference type="EC" id="2.7.2.4" evidence="17"/>
<reference evidence="21 22" key="1">
    <citation type="submission" date="2014-03" db="EMBL/GenBank/DDBJ databases">
        <title>Genome sequence of Clostridium litorale W6, DSM 5388.</title>
        <authorList>
            <person name="Poehlein A."/>
            <person name="Jagirdar A."/>
            <person name="Khonsari B."/>
            <person name="Chibani C.M."/>
            <person name="Gutierrez Gutierrez D.A."/>
            <person name="Davydova E."/>
            <person name="Alghaithi H.S."/>
            <person name="Nair K.P."/>
            <person name="Dhamotharan K."/>
            <person name="Chandran L."/>
            <person name="G W."/>
            <person name="Daniel R."/>
        </authorList>
    </citation>
    <scope>NUCLEOTIDE SEQUENCE [LARGE SCALE GENOMIC DNA]</scope>
    <source>
        <strain evidence="21 22">W6</strain>
    </source>
</reference>
<dbReference type="PANTHER" id="PTHR21499:SF3">
    <property type="entry name" value="ASPARTOKINASE"/>
    <property type="match status" value="1"/>
</dbReference>
<dbReference type="NCBIfam" id="NF005154">
    <property type="entry name" value="PRK06635.1-2"/>
    <property type="match status" value="1"/>
</dbReference>
<keyword evidence="13" id="KW-0457">Lysine biosynthesis</keyword>
<evidence type="ECO:0000256" key="17">
    <source>
        <dbReference type="RuleBase" id="RU003448"/>
    </source>
</evidence>
<evidence type="ECO:0000256" key="10">
    <source>
        <dbReference type="ARBA" id="ARBA00022777"/>
    </source>
</evidence>
<feature type="domain" description="ACT" evidence="19">
    <location>
        <begin position="264"/>
        <end position="338"/>
    </location>
</feature>
<evidence type="ECO:0000256" key="6">
    <source>
        <dbReference type="ARBA" id="ARBA00022605"/>
    </source>
</evidence>
<comment type="function">
    <text evidence="1">Catalyzes the phosphorylation of the beta-carboxyl group of aspartic acid with ATP to yield 4-phospho-L-aspartate, which is involved in the branched biosynthetic pathway leading to the biosynthesis of amino acids threonine, isoleucine and methionine.</text>
</comment>
<dbReference type="GO" id="GO:0009089">
    <property type="term" value="P:lysine biosynthetic process via diaminopimelate"/>
    <property type="evidence" value="ECO:0007669"/>
    <property type="project" value="UniProtKB-UniPathway"/>
</dbReference>
<dbReference type="Proteomes" id="UP000027946">
    <property type="component" value="Unassembled WGS sequence"/>
</dbReference>
<dbReference type="eggNOG" id="COG0527">
    <property type="taxonomic scope" value="Bacteria"/>
</dbReference>
<evidence type="ECO:0000313" key="22">
    <source>
        <dbReference type="Proteomes" id="UP000027946"/>
    </source>
</evidence>
<dbReference type="PROSITE" id="PS00324">
    <property type="entry name" value="ASPARTOKINASE"/>
    <property type="match status" value="1"/>
</dbReference>
<keyword evidence="7 17" id="KW-0808">Transferase</keyword>
<dbReference type="PROSITE" id="PS51671">
    <property type="entry name" value="ACT"/>
    <property type="match status" value="2"/>
</dbReference>
<keyword evidence="6 18" id="KW-0028">Amino-acid biosynthesis</keyword>
<dbReference type="Pfam" id="PF22468">
    <property type="entry name" value="ACT_9"/>
    <property type="match status" value="1"/>
</dbReference>
<comment type="pathway">
    <text evidence="3 18">Amino-acid biosynthesis; L-methionine biosynthesis via de novo pathway; L-homoserine from L-aspartate: step 1/3.</text>
</comment>
<keyword evidence="10 17" id="KW-0418">Kinase</keyword>
<evidence type="ECO:0000256" key="18">
    <source>
        <dbReference type="RuleBase" id="RU004249"/>
    </source>
</evidence>
<dbReference type="PANTHER" id="PTHR21499">
    <property type="entry name" value="ASPARTATE KINASE"/>
    <property type="match status" value="1"/>
</dbReference>
<dbReference type="Pfam" id="PF01842">
    <property type="entry name" value="ACT"/>
    <property type="match status" value="1"/>
</dbReference>
<dbReference type="STRING" id="1121324.CLIT_10c01230"/>
<comment type="pathway">
    <text evidence="4 18">Amino-acid biosynthesis; L-threonine biosynthesis; L-threonine from L-aspartate: step 1/5.</text>
</comment>
<evidence type="ECO:0000313" key="21">
    <source>
        <dbReference type="EMBL" id="KDR95396.1"/>
    </source>
</evidence>
<dbReference type="CDD" id="cd04923">
    <property type="entry name" value="ACT_AK-LysC-DapG-like_2"/>
    <property type="match status" value="1"/>
</dbReference>
<dbReference type="SUPFAM" id="SSF55021">
    <property type="entry name" value="ACT-like"/>
    <property type="match status" value="2"/>
</dbReference>
<comment type="similarity">
    <text evidence="5 17">Belongs to the aspartokinase family.</text>
</comment>
<dbReference type="EMBL" id="JJMM01000026">
    <property type="protein sequence ID" value="KDR93969.1"/>
    <property type="molecule type" value="Genomic_DNA"/>
</dbReference>
<dbReference type="UniPathway" id="UPA00034">
    <property type="reaction ID" value="UER00015"/>
</dbReference>
<dbReference type="GO" id="GO:0019877">
    <property type="term" value="P:diaminopimelate biosynthetic process"/>
    <property type="evidence" value="ECO:0007669"/>
    <property type="project" value="UniProtKB-KW"/>
</dbReference>
<evidence type="ECO:0000313" key="20">
    <source>
        <dbReference type="EMBL" id="KDR93969.1"/>
    </source>
</evidence>
<dbReference type="AlphaFoldDB" id="A0A069RED0"/>
<proteinExistence type="inferred from homology"/>
<feature type="binding site" evidence="16">
    <location>
        <begin position="174"/>
        <end position="175"/>
    </location>
    <ligand>
        <name>ATP</name>
        <dbReference type="ChEBI" id="CHEBI:30616"/>
    </ligand>
</feature>
<dbReference type="Gene3D" id="3.30.2130.10">
    <property type="entry name" value="VC0802-like"/>
    <property type="match status" value="1"/>
</dbReference>
<evidence type="ECO:0000256" key="14">
    <source>
        <dbReference type="ARBA" id="ARBA00047872"/>
    </source>
</evidence>
<organism evidence="21 22">
    <name type="scientific">Peptoclostridium litorale DSM 5388</name>
    <dbReference type="NCBI Taxonomy" id="1121324"/>
    <lineage>
        <taxon>Bacteria</taxon>
        <taxon>Bacillati</taxon>
        <taxon>Bacillota</taxon>
        <taxon>Clostridia</taxon>
        <taxon>Peptostreptococcales</taxon>
        <taxon>Peptoclostridiaceae</taxon>
        <taxon>Peptoclostridium</taxon>
    </lineage>
</organism>
<dbReference type="FunFam" id="3.30.2130.10:FF:000001">
    <property type="entry name" value="Bifunctional aspartokinase/homoserine dehydrogenase"/>
    <property type="match status" value="1"/>
</dbReference>
<sequence length="403" mass="43717">MKEIIVQKFGGTSVGDIDKIKNVARRIVDTKNKGYDVIVTVSAMGKTTDVLVEKAFEISQNPSSREMDMLLATGEQVSIALLAMAIQSLGHPVISLTGAQCGIKTDSSHKKARINNIDTKRLQKELGDGKIVIVAGFQGINENQDITTLGRGGSDTTAVAIAAAIGAAKCEIYTDVDGVYTADPRKVKEASLMKRISYDEMLELANLGAGVLHPRSVELARKFNVPLVVRSSFNDNEGTEIVNIDQIEKVVVRGISLDDDIAKVSVLGVPDRPGIAFKLFSILSMNNINVDMIIQNVNRESINDISFTVKKDDLADFLKISDMLLESIGAEKITYDDSVAKLSIVGTGIAGNTEVTSKFFETLYELGVNIQMISTSSIKISCIIDREGAEKGMDKLHEKFQLN</sequence>
<evidence type="ECO:0000256" key="1">
    <source>
        <dbReference type="ARBA" id="ARBA00003121"/>
    </source>
</evidence>
<dbReference type="InterPro" id="IPR005260">
    <property type="entry name" value="Asp_kin_monofn"/>
</dbReference>
<name>A0A069RED0_PEPLI</name>
<dbReference type="UniPathway" id="UPA00050">
    <property type="reaction ID" value="UER00461"/>
</dbReference>
<dbReference type="Pfam" id="PF00696">
    <property type="entry name" value="AA_kinase"/>
    <property type="match status" value="1"/>
</dbReference>
<accession>A0A069RED0</accession>
<dbReference type="InterPro" id="IPR045865">
    <property type="entry name" value="ACT-like_dom_sf"/>
</dbReference>
<evidence type="ECO:0000256" key="13">
    <source>
        <dbReference type="ARBA" id="ARBA00023154"/>
    </source>
</evidence>
<dbReference type="SUPFAM" id="SSF53633">
    <property type="entry name" value="Carbamate kinase-like"/>
    <property type="match status" value="1"/>
</dbReference>
<evidence type="ECO:0000256" key="11">
    <source>
        <dbReference type="ARBA" id="ARBA00022840"/>
    </source>
</evidence>
<dbReference type="CDD" id="cd04913">
    <property type="entry name" value="ACT_AKii-LysC-BS-like_1"/>
    <property type="match status" value="1"/>
</dbReference>
<evidence type="ECO:0000256" key="3">
    <source>
        <dbReference type="ARBA" id="ARBA00004986"/>
    </source>
</evidence>
<protein>
    <recommendedName>
        <fullName evidence="17">Aspartokinase</fullName>
        <ecNumber evidence="17">2.7.2.4</ecNumber>
    </recommendedName>
</protein>
<dbReference type="EMBL" id="JJMM01000010">
    <property type="protein sequence ID" value="KDR95396.1"/>
    <property type="molecule type" value="Genomic_DNA"/>
</dbReference>
<feature type="binding site" evidence="16">
    <location>
        <position position="48"/>
    </location>
    <ligand>
        <name>substrate</name>
    </ligand>
</feature>
<dbReference type="RefSeq" id="WP_038263603.1">
    <property type="nucleotide sequence ID" value="NZ_FSRH01000004.1"/>
</dbReference>
<dbReference type="OrthoDB" id="9799110at2"/>
<dbReference type="InterPro" id="IPR001341">
    <property type="entry name" value="Asp_kinase"/>
</dbReference>
<feature type="binding site" evidence="16">
    <location>
        <position position="75"/>
    </location>
    <ligand>
        <name>substrate</name>
    </ligand>
</feature>
<gene>
    <name evidence="21" type="primary">lysC</name>
    <name evidence="20" type="synonym">lysC1</name>
    <name evidence="21" type="ORF">CLIT_10c01230</name>
    <name evidence="20" type="ORF">CLIT_23c02410</name>
</gene>
<evidence type="ECO:0000256" key="5">
    <source>
        <dbReference type="ARBA" id="ARBA00010122"/>
    </source>
</evidence>
<dbReference type="GO" id="GO:0009088">
    <property type="term" value="P:threonine biosynthetic process"/>
    <property type="evidence" value="ECO:0007669"/>
    <property type="project" value="UniProtKB-UniPathway"/>
</dbReference>
<dbReference type="NCBIfam" id="NF005155">
    <property type="entry name" value="PRK06635.1-4"/>
    <property type="match status" value="1"/>
</dbReference>
<feature type="binding site" evidence="16">
    <location>
        <position position="180"/>
    </location>
    <ligand>
        <name>ATP</name>
        <dbReference type="ChEBI" id="CHEBI:30616"/>
    </ligand>
</feature>
<keyword evidence="8" id="KW-0677">Repeat</keyword>
<dbReference type="InterPro" id="IPR036393">
    <property type="entry name" value="AceGlu_kinase-like_sf"/>
</dbReference>
<evidence type="ECO:0000259" key="19">
    <source>
        <dbReference type="PROSITE" id="PS51671"/>
    </source>
</evidence>
<comment type="caution">
    <text evidence="21">The sequence shown here is derived from an EMBL/GenBank/DDBJ whole genome shotgun (WGS) entry which is preliminary data.</text>
</comment>
<dbReference type="PIRSF" id="PIRSF000726">
    <property type="entry name" value="Asp_kin"/>
    <property type="match status" value="1"/>
</dbReference>
<dbReference type="InterPro" id="IPR018042">
    <property type="entry name" value="Aspartate_kinase_CS"/>
</dbReference>
<keyword evidence="9 16" id="KW-0547">Nucleotide-binding</keyword>
<dbReference type="GO" id="GO:0005524">
    <property type="term" value="F:ATP binding"/>
    <property type="evidence" value="ECO:0007669"/>
    <property type="project" value="UniProtKB-KW"/>
</dbReference>
<dbReference type="InterPro" id="IPR002912">
    <property type="entry name" value="ACT_dom"/>
</dbReference>
<evidence type="ECO:0000256" key="2">
    <source>
        <dbReference type="ARBA" id="ARBA00004766"/>
    </source>
</evidence>
<dbReference type="FunFam" id="3.40.1160.10:FF:000002">
    <property type="entry name" value="Aspartokinase"/>
    <property type="match status" value="1"/>
</dbReference>
<evidence type="ECO:0000256" key="8">
    <source>
        <dbReference type="ARBA" id="ARBA00022737"/>
    </source>
</evidence>
<dbReference type="Gene3D" id="3.40.1160.10">
    <property type="entry name" value="Acetylglutamate kinase-like"/>
    <property type="match status" value="1"/>
</dbReference>
<keyword evidence="22" id="KW-1185">Reference proteome</keyword>
<dbReference type="GO" id="GO:0009090">
    <property type="term" value="P:homoserine biosynthetic process"/>
    <property type="evidence" value="ECO:0007669"/>
    <property type="project" value="TreeGrafter"/>
</dbReference>
<comment type="catalytic activity">
    <reaction evidence="14 17">
        <text>L-aspartate + ATP = 4-phospho-L-aspartate + ADP</text>
        <dbReference type="Rhea" id="RHEA:23776"/>
        <dbReference type="ChEBI" id="CHEBI:29991"/>
        <dbReference type="ChEBI" id="CHEBI:30616"/>
        <dbReference type="ChEBI" id="CHEBI:57535"/>
        <dbReference type="ChEBI" id="CHEBI:456216"/>
        <dbReference type="EC" id="2.7.2.4"/>
    </reaction>
</comment>
<keyword evidence="12" id="KW-0220">Diaminopimelate biosynthesis</keyword>
<evidence type="ECO:0000256" key="7">
    <source>
        <dbReference type="ARBA" id="ARBA00022679"/>
    </source>
</evidence>
<dbReference type="NCBIfam" id="TIGR00656">
    <property type="entry name" value="asp_kin_monofn"/>
    <property type="match status" value="1"/>
</dbReference>
<comment type="pathway">
    <text evidence="2 18">Amino-acid biosynthesis; L-lysine biosynthesis via DAP pathway; (S)-tetrahydrodipicolinate from L-aspartate: step 1/4.</text>
</comment>
<dbReference type="InterPro" id="IPR041740">
    <property type="entry name" value="AKii-LysC-BS"/>
</dbReference>
<feature type="binding site" evidence="16">
    <location>
        <begin position="8"/>
        <end position="11"/>
    </location>
    <ligand>
        <name>ATP</name>
        <dbReference type="ChEBI" id="CHEBI:30616"/>
    </ligand>
</feature>
<comment type="subunit">
    <text evidence="15">Tetramer consisting of 2 isoforms Alpha (catalytic and regulation) and of a homodimer of 2 isoforms Beta (regulation).</text>
</comment>
<dbReference type="CDD" id="cd04261">
    <property type="entry name" value="AAK_AKii-LysC-BS"/>
    <property type="match status" value="1"/>
</dbReference>
<feature type="domain" description="ACT" evidence="19">
    <location>
        <begin position="344"/>
        <end position="403"/>
    </location>
</feature>
<evidence type="ECO:0000256" key="16">
    <source>
        <dbReference type="PIRSR" id="PIRSR000726-1"/>
    </source>
</evidence>
<dbReference type="GO" id="GO:0005829">
    <property type="term" value="C:cytosol"/>
    <property type="evidence" value="ECO:0007669"/>
    <property type="project" value="TreeGrafter"/>
</dbReference>
<evidence type="ECO:0000256" key="9">
    <source>
        <dbReference type="ARBA" id="ARBA00022741"/>
    </source>
</evidence>
<dbReference type="UniPathway" id="UPA00051">
    <property type="reaction ID" value="UER00462"/>
</dbReference>
<feature type="binding site" evidence="16">
    <location>
        <position position="185"/>
    </location>
    <ligand>
        <name>ATP</name>
        <dbReference type="ChEBI" id="CHEBI:30616"/>
    </ligand>
</feature>
<keyword evidence="11 16" id="KW-0067">ATP-binding</keyword>
<evidence type="ECO:0000256" key="4">
    <source>
        <dbReference type="ARBA" id="ARBA00005139"/>
    </source>
</evidence>
<dbReference type="InterPro" id="IPR054352">
    <property type="entry name" value="ACT_Aspartokinase"/>
</dbReference>